<accession>A0AAU7FCE9</accession>
<evidence type="ECO:0000259" key="5">
    <source>
        <dbReference type="PROSITE" id="PS50164"/>
    </source>
</evidence>
<dbReference type="InterPro" id="IPR012337">
    <property type="entry name" value="RNaseH-like_sf"/>
</dbReference>
<dbReference type="GO" id="GO:0005829">
    <property type="term" value="C:cytosol"/>
    <property type="evidence" value="ECO:0007669"/>
    <property type="project" value="TreeGrafter"/>
</dbReference>
<gene>
    <name evidence="6" type="ORF">ABHF33_03385</name>
</gene>
<comment type="function">
    <text evidence="2">DNA polymerase III is a complex, multichain enzyme responsible for most of the replicative synthesis in bacteria. The epsilon subunit contain the editing function and is a proofreading 3'-5' exonuclease.</text>
</comment>
<dbReference type="RefSeq" id="WP_348945649.1">
    <property type="nucleotide sequence ID" value="NZ_CP157355.1"/>
</dbReference>
<dbReference type="EC" id="2.7.7.7" evidence="1"/>
<feature type="domain" description="GIY-YIG" evidence="5">
    <location>
        <begin position="206"/>
        <end position="288"/>
    </location>
</feature>
<evidence type="ECO:0000313" key="6">
    <source>
        <dbReference type="EMBL" id="XBM01348.1"/>
    </source>
</evidence>
<dbReference type="InterPro" id="IPR036397">
    <property type="entry name" value="RNaseH_sf"/>
</dbReference>
<comment type="catalytic activity">
    <reaction evidence="4">
        <text>DNA(n) + a 2'-deoxyribonucleoside 5'-triphosphate = DNA(n+1) + diphosphate</text>
        <dbReference type="Rhea" id="RHEA:22508"/>
        <dbReference type="Rhea" id="RHEA-COMP:17339"/>
        <dbReference type="Rhea" id="RHEA-COMP:17340"/>
        <dbReference type="ChEBI" id="CHEBI:33019"/>
        <dbReference type="ChEBI" id="CHEBI:61560"/>
        <dbReference type="ChEBI" id="CHEBI:173112"/>
        <dbReference type="EC" id="2.7.7.7"/>
    </reaction>
</comment>
<keyword evidence="6" id="KW-0540">Nuclease</keyword>
<keyword evidence="6" id="KW-0269">Exonuclease</keyword>
<sequence>MNHRFYPAPLVLLDLETTGAKPASDRITEIGLVQINAEGEGIATWSNLVNPCQSIPPFIQELTGIDNAMVADAPTFAQLADQVLEKLQGRVFVAHNARFDYTFLRNEFKRLGMTFRAKVLCTVQLSRKLYPDEFKHSLDALIARHGLQYHGERHRALTDAELIYQFLNAAVQDLGAARVHEAIDELIRPPALPPQIDEKIIDYLPDTAGVYIFYGEGDEPLFVGSNSNLRRRVLQHFGKHASSKAQDGQAAMLALALRRIDWVETSGDLGSALLERQLLSQLRPRFNPSTRGKVDQTQSVWEIVLPEPGSDGIDVPLQPKLIPLSEIANARGDLFGPFRSAREAQNVLNRIIKGQGLCRQLLGLEKSRKAQQISPCNALSQGECRGACVGREAISLHNARLLASLAKHKLADWPYAGAIGICEGPEWAQVLHVMDQWTYLGQVNDQSELADLLAAPYPAYDLDMAKLIRSEIKKHPVQLLV</sequence>
<dbReference type="EMBL" id="CP157355">
    <property type="protein sequence ID" value="XBM01348.1"/>
    <property type="molecule type" value="Genomic_DNA"/>
</dbReference>
<dbReference type="SMART" id="SM00479">
    <property type="entry name" value="EXOIII"/>
    <property type="match status" value="1"/>
</dbReference>
<dbReference type="SUPFAM" id="SSF53098">
    <property type="entry name" value="Ribonuclease H-like"/>
    <property type="match status" value="1"/>
</dbReference>
<dbReference type="Gene3D" id="3.40.1440.10">
    <property type="entry name" value="GIY-YIG endonuclease"/>
    <property type="match status" value="1"/>
</dbReference>
<dbReference type="InterPro" id="IPR013520">
    <property type="entry name" value="Ribonucl_H"/>
</dbReference>
<dbReference type="KEGG" id="cmav:ABHF33_03385"/>
<dbReference type="InterPro" id="IPR047296">
    <property type="entry name" value="GIY-YIG_UvrC_Cho"/>
</dbReference>
<evidence type="ECO:0000256" key="2">
    <source>
        <dbReference type="ARBA" id="ARBA00025483"/>
    </source>
</evidence>
<dbReference type="PANTHER" id="PTHR30231">
    <property type="entry name" value="DNA POLYMERASE III SUBUNIT EPSILON"/>
    <property type="match status" value="1"/>
</dbReference>
<dbReference type="PROSITE" id="PS50164">
    <property type="entry name" value="GIY_YIG"/>
    <property type="match status" value="1"/>
</dbReference>
<evidence type="ECO:0000256" key="1">
    <source>
        <dbReference type="ARBA" id="ARBA00012417"/>
    </source>
</evidence>
<dbReference type="GO" id="GO:0003887">
    <property type="term" value="F:DNA-directed DNA polymerase activity"/>
    <property type="evidence" value="ECO:0007669"/>
    <property type="project" value="UniProtKB-EC"/>
</dbReference>
<keyword evidence="6" id="KW-0378">Hydrolase</keyword>
<dbReference type="GO" id="GO:0045004">
    <property type="term" value="P:DNA replication proofreading"/>
    <property type="evidence" value="ECO:0007669"/>
    <property type="project" value="TreeGrafter"/>
</dbReference>
<dbReference type="GO" id="GO:0003677">
    <property type="term" value="F:DNA binding"/>
    <property type="evidence" value="ECO:0007669"/>
    <property type="project" value="InterPro"/>
</dbReference>
<dbReference type="GO" id="GO:0006289">
    <property type="term" value="P:nucleotide-excision repair"/>
    <property type="evidence" value="ECO:0007669"/>
    <property type="project" value="InterPro"/>
</dbReference>
<reference evidence="6" key="1">
    <citation type="submission" date="2024-05" db="EMBL/GenBank/DDBJ databases">
        <authorList>
            <person name="Yang L."/>
            <person name="Pan L."/>
        </authorList>
    </citation>
    <scope>NUCLEOTIDE SEQUENCE</scope>
    <source>
        <strain evidence="6">FCG-7</strain>
    </source>
</reference>
<dbReference type="SMART" id="SM00465">
    <property type="entry name" value="GIYc"/>
    <property type="match status" value="1"/>
</dbReference>
<name>A0AAU7FCE9_9NEIS</name>
<dbReference type="NCBIfam" id="TIGR00573">
    <property type="entry name" value="dnaq"/>
    <property type="match status" value="1"/>
</dbReference>
<dbReference type="GO" id="GO:0008408">
    <property type="term" value="F:3'-5' exonuclease activity"/>
    <property type="evidence" value="ECO:0007669"/>
    <property type="project" value="TreeGrafter"/>
</dbReference>
<dbReference type="Pfam" id="PF00929">
    <property type="entry name" value="RNase_T"/>
    <property type="match status" value="1"/>
</dbReference>
<organism evidence="6">
    <name type="scientific">Chitinibacter mangrovi</name>
    <dbReference type="NCBI Taxonomy" id="3153927"/>
    <lineage>
        <taxon>Bacteria</taxon>
        <taxon>Pseudomonadati</taxon>
        <taxon>Pseudomonadota</taxon>
        <taxon>Betaproteobacteria</taxon>
        <taxon>Neisseriales</taxon>
        <taxon>Chitinibacteraceae</taxon>
        <taxon>Chitinibacter</taxon>
    </lineage>
</organism>
<dbReference type="SUPFAM" id="SSF82771">
    <property type="entry name" value="GIY-YIG endonuclease"/>
    <property type="match status" value="1"/>
</dbReference>
<dbReference type="PANTHER" id="PTHR30231:SF37">
    <property type="entry name" value="EXODEOXYRIBONUCLEASE 10"/>
    <property type="match status" value="1"/>
</dbReference>
<evidence type="ECO:0000256" key="3">
    <source>
        <dbReference type="ARBA" id="ARBA00026073"/>
    </source>
</evidence>
<dbReference type="AlphaFoldDB" id="A0AAU7FCE9"/>
<dbReference type="InterPro" id="IPR006054">
    <property type="entry name" value="DnaQ"/>
</dbReference>
<dbReference type="InterPro" id="IPR000305">
    <property type="entry name" value="GIY-YIG_endonuc"/>
</dbReference>
<dbReference type="CDD" id="cd10434">
    <property type="entry name" value="GIY-YIG_UvrC_Cho"/>
    <property type="match status" value="1"/>
</dbReference>
<dbReference type="CDD" id="cd06127">
    <property type="entry name" value="DEDDh"/>
    <property type="match status" value="1"/>
</dbReference>
<dbReference type="FunFam" id="3.30.420.10:FF:000045">
    <property type="entry name" value="3'-5' exonuclease DinG"/>
    <property type="match status" value="1"/>
</dbReference>
<protein>
    <recommendedName>
        <fullName evidence="1">DNA-directed DNA polymerase</fullName>
        <ecNumber evidence="1">2.7.7.7</ecNumber>
    </recommendedName>
</protein>
<proteinExistence type="predicted"/>
<comment type="subunit">
    <text evidence="3">DNA polymerase III contains a core (composed of alpha, epsilon and theta chains) that associates with a tau subunit. This core dimerizes to form the POLIII' complex. PolIII' associates with the gamma complex (composed of gamma, delta, delta', psi and chi chains) and with the beta chain to form the complete DNA polymerase III complex.</text>
</comment>
<dbReference type="Gene3D" id="3.30.420.10">
    <property type="entry name" value="Ribonuclease H-like superfamily/Ribonuclease H"/>
    <property type="match status" value="1"/>
</dbReference>
<evidence type="ECO:0000256" key="4">
    <source>
        <dbReference type="ARBA" id="ARBA00049244"/>
    </source>
</evidence>
<dbReference type="InterPro" id="IPR035901">
    <property type="entry name" value="GIY-YIG_endonuc_sf"/>
</dbReference>